<dbReference type="WBParaSite" id="OFLC_0000722301-mRNA-1">
    <property type="protein sequence ID" value="OFLC_0000722301-mRNA-1"/>
    <property type="gene ID" value="OFLC_0000722301"/>
</dbReference>
<evidence type="ECO:0000313" key="1">
    <source>
        <dbReference type="WBParaSite" id="OFLC_0000722301-mRNA-1"/>
    </source>
</evidence>
<protein>
    <submittedName>
        <fullName evidence="1">LUZP1 protein</fullName>
    </submittedName>
</protein>
<sequence>LKQRYEHLIKPPVQLKRSKKLYGIVELEIEVTELLENISTALCHLQKLDLLSATNYDLRIFQKDIATLTDAVINLKCKVQKTFKNITFQEDIQCLASSKEISREMNSREVIDKTGHSIREPKELDETQNEFRSFHHRLAAGSSIIASEKKHPLITEEIKKKVMPEEKTEKPRRIHADEFEDIIEDSGYNHSESRQSVNLSSYDFSDNSEISTFPFLWKGQNVKKRKGSEGLKPREIKNSENMKQIFNVKAFSVETMLD</sequence>
<accession>A0A183HIB2</accession>
<reference evidence="1" key="1">
    <citation type="submission" date="2016-06" db="UniProtKB">
        <authorList>
            <consortium name="WormBaseParasite"/>
        </authorList>
    </citation>
    <scope>IDENTIFICATION</scope>
</reference>
<proteinExistence type="predicted"/>
<organism evidence="1">
    <name type="scientific">Onchocerca flexuosa</name>
    <dbReference type="NCBI Taxonomy" id="387005"/>
    <lineage>
        <taxon>Eukaryota</taxon>
        <taxon>Metazoa</taxon>
        <taxon>Ecdysozoa</taxon>
        <taxon>Nematoda</taxon>
        <taxon>Chromadorea</taxon>
        <taxon>Rhabditida</taxon>
        <taxon>Spirurina</taxon>
        <taxon>Spiruromorpha</taxon>
        <taxon>Filarioidea</taxon>
        <taxon>Onchocercidae</taxon>
        <taxon>Onchocerca</taxon>
    </lineage>
</organism>
<name>A0A183HIB2_9BILA</name>
<dbReference type="AlphaFoldDB" id="A0A183HIB2"/>